<dbReference type="EMBL" id="BAABME010002760">
    <property type="protein sequence ID" value="GAA0155966.1"/>
    <property type="molecule type" value="Genomic_DNA"/>
</dbReference>
<dbReference type="Proteomes" id="UP001454036">
    <property type="component" value="Unassembled WGS sequence"/>
</dbReference>
<accession>A0AAV3PXX8</accession>
<organism evidence="1 2">
    <name type="scientific">Lithospermum erythrorhizon</name>
    <name type="common">Purple gromwell</name>
    <name type="synonym">Lithospermum officinale var. erythrorhizon</name>
    <dbReference type="NCBI Taxonomy" id="34254"/>
    <lineage>
        <taxon>Eukaryota</taxon>
        <taxon>Viridiplantae</taxon>
        <taxon>Streptophyta</taxon>
        <taxon>Embryophyta</taxon>
        <taxon>Tracheophyta</taxon>
        <taxon>Spermatophyta</taxon>
        <taxon>Magnoliopsida</taxon>
        <taxon>eudicotyledons</taxon>
        <taxon>Gunneridae</taxon>
        <taxon>Pentapetalae</taxon>
        <taxon>asterids</taxon>
        <taxon>lamiids</taxon>
        <taxon>Boraginales</taxon>
        <taxon>Boraginaceae</taxon>
        <taxon>Boraginoideae</taxon>
        <taxon>Lithospermeae</taxon>
        <taxon>Lithospermum</taxon>
    </lineage>
</organism>
<proteinExistence type="predicted"/>
<evidence type="ECO:0000313" key="2">
    <source>
        <dbReference type="Proteomes" id="UP001454036"/>
    </source>
</evidence>
<sequence>MLSLRVLPDGFSPDDIAFLKAYGHNFFGCELRSLPVVDVGLEPTVAPEDDQDAREDVCEDFEHQEVVEVPRVEERFVHEGFSYSEAFFSNLDPVGNSKDDISHEAEESEAELELNDEVGVSEEELERDKFIEVWVSFLDIPLEYTHRPLI</sequence>
<evidence type="ECO:0000313" key="1">
    <source>
        <dbReference type="EMBL" id="GAA0155966.1"/>
    </source>
</evidence>
<comment type="caution">
    <text evidence="1">The sequence shown here is derived from an EMBL/GenBank/DDBJ whole genome shotgun (WGS) entry which is preliminary data.</text>
</comment>
<reference evidence="1 2" key="1">
    <citation type="submission" date="2024-01" db="EMBL/GenBank/DDBJ databases">
        <title>The complete chloroplast genome sequence of Lithospermum erythrorhizon: insights into the phylogenetic relationship among Boraginaceae species and the maternal lineages of purple gromwells.</title>
        <authorList>
            <person name="Okada T."/>
            <person name="Watanabe K."/>
        </authorList>
    </citation>
    <scope>NUCLEOTIDE SEQUENCE [LARGE SCALE GENOMIC DNA]</scope>
</reference>
<protein>
    <submittedName>
        <fullName evidence="1">Uncharacterized protein</fullName>
    </submittedName>
</protein>
<gene>
    <name evidence="1" type="ORF">LIER_13572</name>
</gene>
<dbReference type="AlphaFoldDB" id="A0AAV3PXX8"/>
<name>A0AAV3PXX8_LITER</name>
<keyword evidence="2" id="KW-1185">Reference proteome</keyword>